<dbReference type="InterPro" id="IPR042197">
    <property type="entry name" value="Apaf_helical"/>
</dbReference>
<evidence type="ECO:0008006" key="13">
    <source>
        <dbReference type="Google" id="ProtNLM"/>
    </source>
</evidence>
<dbReference type="SUPFAM" id="SSF52540">
    <property type="entry name" value="P-loop containing nucleoside triphosphate hydrolases"/>
    <property type="match status" value="1"/>
</dbReference>
<evidence type="ECO:0000259" key="9">
    <source>
        <dbReference type="Pfam" id="PF23559"/>
    </source>
</evidence>
<dbReference type="InterPro" id="IPR032675">
    <property type="entry name" value="LRR_dom_sf"/>
</dbReference>
<evidence type="ECO:0000256" key="6">
    <source>
        <dbReference type="ARBA" id="ARBA00023054"/>
    </source>
</evidence>
<evidence type="ECO:0000313" key="11">
    <source>
        <dbReference type="EMBL" id="TVU40117.1"/>
    </source>
</evidence>
<name>A0A5J9VWX5_9POAL</name>
<dbReference type="Gene3D" id="3.40.50.300">
    <property type="entry name" value="P-loop containing nucleotide triphosphate hydrolases"/>
    <property type="match status" value="1"/>
</dbReference>
<keyword evidence="12" id="KW-1185">Reference proteome</keyword>
<dbReference type="Pfam" id="PF23559">
    <property type="entry name" value="WHD_DRP"/>
    <property type="match status" value="1"/>
</dbReference>
<proteinExistence type="inferred from homology"/>
<dbReference type="Pfam" id="PF18052">
    <property type="entry name" value="Rx_N"/>
    <property type="match status" value="1"/>
</dbReference>
<dbReference type="GO" id="GO:0043531">
    <property type="term" value="F:ADP binding"/>
    <property type="evidence" value="ECO:0007669"/>
    <property type="project" value="InterPro"/>
</dbReference>
<dbReference type="AlphaFoldDB" id="A0A5J9VWX5"/>
<evidence type="ECO:0000256" key="5">
    <source>
        <dbReference type="ARBA" id="ARBA00022821"/>
    </source>
</evidence>
<dbReference type="PANTHER" id="PTHR23155:SF1228">
    <property type="entry name" value="NB-ARC DOMAIN CONTAINING PROTEIN, EXPRESSED"/>
    <property type="match status" value="1"/>
</dbReference>
<dbReference type="Gramene" id="TVU40117">
    <property type="protein sequence ID" value="TVU40117"/>
    <property type="gene ID" value="EJB05_13567"/>
</dbReference>
<keyword evidence="5" id="KW-0611">Plant defense</keyword>
<feature type="domain" description="NB-ARC" evidence="7">
    <location>
        <begin position="183"/>
        <end position="334"/>
    </location>
</feature>
<sequence>MNLVTGAIGSLGPKLLQLLGDEYKLQSGLKSQVKFLVEELESVHAALRKVADVPWDQIDEPVKIWARQVRESSYDMEDVLDTFLVRVDSTKPTDPSKLKRAMKKMANLFSKGKSRRDIAVAIEDIKKQLQIVAERRARYKVDEIVARPVETVDPRLAFMYTKVTKLVGIGKALGDIISILETTKKVSIVGIGGLGKTTLAKASYDKLSSKYDYKAFVSVGRNPNLAKVFKDILYGLNKREYENIHNTRRGVDLLIGELREFLENKRYLIVIDDVWETSTWDLIETALVMESNCDNRVITTTRIVDIAKKAGDVYNMEPLSEAYSKELFCTRMGKDKTDDQLASKATEKILKKCGGIPLSIITIASLLVDKPVVEWYMVYDSIGFGPEGKNQLVDDMRKILLFSYYDLPPYLKTCLLHLSIYPEDTEIVKDEVIWQWIGEGFINTEDGKVLFQVAETYFNQLINKSMIQPVYHEYDGCVYRCRVHDMVLDLICILATEENFAKKLERVHQEHWSSPSQRSSAACVRRLALHGGSNQGQNSNLQPAEVAHLRHLGLSGTPVDELPRDIRNLVHLQSLHVGGTGLKELPPTVDELSNLMYLRLDDGIEVLPWLGKLTSLQVLKYGRYQSSTFAELGKLTKLRILWIVLDEVEVRDVKALVESLHHLRNIEDFYFSAPVQRGVAPFAWEPPRQIREFGWEAMSLPRLPVWLNPKRVPHLSFLELKLKAFEAQDMDILGSLPELRCLLLSLDMESIVSWTFPGGRLFPNLKIMRLKGIRVENVHLLELKNVRVFQA</sequence>
<dbReference type="GO" id="GO:0009626">
    <property type="term" value="P:plant-type hypersensitive response"/>
    <property type="evidence" value="ECO:0007669"/>
    <property type="project" value="UniProtKB-ARBA"/>
</dbReference>
<protein>
    <recommendedName>
        <fullName evidence="13">AAA+ ATPase domain-containing protein</fullName>
    </recommendedName>
</protein>
<dbReference type="InterPro" id="IPR044974">
    <property type="entry name" value="Disease_R_plants"/>
</dbReference>
<dbReference type="InterPro" id="IPR055414">
    <property type="entry name" value="LRR_R13L4/SHOC2-like"/>
</dbReference>
<feature type="domain" description="Disease resistance N-terminal" evidence="8">
    <location>
        <begin position="7"/>
        <end position="96"/>
    </location>
</feature>
<dbReference type="OrthoDB" id="693948at2759"/>
<dbReference type="EMBL" id="RWGY01000007">
    <property type="protein sequence ID" value="TVU40117.1"/>
    <property type="molecule type" value="Genomic_DNA"/>
</dbReference>
<evidence type="ECO:0000259" key="8">
    <source>
        <dbReference type="Pfam" id="PF18052"/>
    </source>
</evidence>
<keyword evidence="6" id="KW-0175">Coiled coil</keyword>
<evidence type="ECO:0000259" key="10">
    <source>
        <dbReference type="Pfam" id="PF23598"/>
    </source>
</evidence>
<comment type="similarity">
    <text evidence="1">Belongs to the disease resistance NB-LRR family.</text>
</comment>
<dbReference type="FunFam" id="1.10.10.10:FF:000322">
    <property type="entry name" value="Probable disease resistance protein At1g63360"/>
    <property type="match status" value="1"/>
</dbReference>
<dbReference type="CDD" id="cd14798">
    <property type="entry name" value="RX-CC_like"/>
    <property type="match status" value="1"/>
</dbReference>
<dbReference type="Gene3D" id="1.10.8.430">
    <property type="entry name" value="Helical domain of apoptotic protease-activating factors"/>
    <property type="match status" value="1"/>
</dbReference>
<dbReference type="Pfam" id="PF00931">
    <property type="entry name" value="NB-ARC"/>
    <property type="match status" value="1"/>
</dbReference>
<dbReference type="Gene3D" id="1.20.5.4130">
    <property type="match status" value="1"/>
</dbReference>
<dbReference type="Proteomes" id="UP000324897">
    <property type="component" value="Chromosome 4"/>
</dbReference>
<keyword evidence="3" id="KW-0677">Repeat</keyword>
<dbReference type="InterPro" id="IPR027417">
    <property type="entry name" value="P-loop_NTPase"/>
</dbReference>
<evidence type="ECO:0000259" key="7">
    <source>
        <dbReference type="Pfam" id="PF00931"/>
    </source>
</evidence>
<dbReference type="SUPFAM" id="SSF52058">
    <property type="entry name" value="L domain-like"/>
    <property type="match status" value="1"/>
</dbReference>
<dbReference type="InterPro" id="IPR036388">
    <property type="entry name" value="WH-like_DNA-bd_sf"/>
</dbReference>
<feature type="domain" description="Disease resistance protein winged helix" evidence="9">
    <location>
        <begin position="420"/>
        <end position="491"/>
    </location>
</feature>
<keyword evidence="4" id="KW-0547">Nucleotide-binding</keyword>
<organism evidence="11 12">
    <name type="scientific">Eragrostis curvula</name>
    <name type="common">weeping love grass</name>
    <dbReference type="NCBI Taxonomy" id="38414"/>
    <lineage>
        <taxon>Eukaryota</taxon>
        <taxon>Viridiplantae</taxon>
        <taxon>Streptophyta</taxon>
        <taxon>Embryophyta</taxon>
        <taxon>Tracheophyta</taxon>
        <taxon>Spermatophyta</taxon>
        <taxon>Magnoliopsida</taxon>
        <taxon>Liliopsida</taxon>
        <taxon>Poales</taxon>
        <taxon>Poaceae</taxon>
        <taxon>PACMAD clade</taxon>
        <taxon>Chloridoideae</taxon>
        <taxon>Eragrostideae</taxon>
        <taxon>Eragrostidinae</taxon>
        <taxon>Eragrostis</taxon>
    </lineage>
</organism>
<dbReference type="InterPro" id="IPR002182">
    <property type="entry name" value="NB-ARC"/>
</dbReference>
<keyword evidence="2" id="KW-0433">Leucine-rich repeat</keyword>
<dbReference type="Gene3D" id="1.10.10.10">
    <property type="entry name" value="Winged helix-like DNA-binding domain superfamily/Winged helix DNA-binding domain"/>
    <property type="match status" value="1"/>
</dbReference>
<accession>A0A5J9VWX5</accession>
<dbReference type="Pfam" id="PF23598">
    <property type="entry name" value="LRR_14"/>
    <property type="match status" value="1"/>
</dbReference>
<reference evidence="11 12" key="1">
    <citation type="journal article" date="2019" name="Sci. Rep.">
        <title>A high-quality genome of Eragrostis curvula grass provides insights into Poaceae evolution and supports new strategies to enhance forage quality.</title>
        <authorList>
            <person name="Carballo J."/>
            <person name="Santos B.A.C.M."/>
            <person name="Zappacosta D."/>
            <person name="Garbus I."/>
            <person name="Selva J.P."/>
            <person name="Gallo C.A."/>
            <person name="Diaz A."/>
            <person name="Albertini E."/>
            <person name="Caccamo M."/>
            <person name="Echenique V."/>
        </authorList>
    </citation>
    <scope>NUCLEOTIDE SEQUENCE [LARGE SCALE GENOMIC DNA]</scope>
    <source>
        <strain evidence="12">cv. Victoria</strain>
        <tissue evidence="11">Leaf</tissue>
    </source>
</reference>
<dbReference type="GO" id="GO:0002758">
    <property type="term" value="P:innate immune response-activating signaling pathway"/>
    <property type="evidence" value="ECO:0007669"/>
    <property type="project" value="UniProtKB-ARBA"/>
</dbReference>
<dbReference type="InterPro" id="IPR038005">
    <property type="entry name" value="RX-like_CC"/>
</dbReference>
<comment type="caution">
    <text evidence="11">The sequence shown here is derived from an EMBL/GenBank/DDBJ whole genome shotgun (WGS) entry which is preliminary data.</text>
</comment>
<dbReference type="GO" id="GO:0042742">
    <property type="term" value="P:defense response to bacterium"/>
    <property type="evidence" value="ECO:0007669"/>
    <property type="project" value="UniProtKB-ARBA"/>
</dbReference>
<dbReference type="PANTHER" id="PTHR23155">
    <property type="entry name" value="DISEASE RESISTANCE PROTEIN RP"/>
    <property type="match status" value="1"/>
</dbReference>
<evidence type="ECO:0000313" key="12">
    <source>
        <dbReference type="Proteomes" id="UP000324897"/>
    </source>
</evidence>
<evidence type="ECO:0000256" key="3">
    <source>
        <dbReference type="ARBA" id="ARBA00022737"/>
    </source>
</evidence>
<evidence type="ECO:0000256" key="1">
    <source>
        <dbReference type="ARBA" id="ARBA00008894"/>
    </source>
</evidence>
<dbReference type="InterPro" id="IPR058922">
    <property type="entry name" value="WHD_DRP"/>
</dbReference>
<dbReference type="Gene3D" id="3.80.10.10">
    <property type="entry name" value="Ribonuclease Inhibitor"/>
    <property type="match status" value="1"/>
</dbReference>
<gene>
    <name evidence="11" type="ORF">EJB05_13567</name>
</gene>
<evidence type="ECO:0000256" key="4">
    <source>
        <dbReference type="ARBA" id="ARBA00022741"/>
    </source>
</evidence>
<evidence type="ECO:0000256" key="2">
    <source>
        <dbReference type="ARBA" id="ARBA00022614"/>
    </source>
</evidence>
<dbReference type="InterPro" id="IPR041118">
    <property type="entry name" value="Rx_N"/>
</dbReference>
<dbReference type="PRINTS" id="PR00364">
    <property type="entry name" value="DISEASERSIST"/>
</dbReference>
<feature type="domain" description="Disease resistance R13L4/SHOC-2-like LRR" evidence="10">
    <location>
        <begin position="519"/>
        <end position="771"/>
    </location>
</feature>